<reference evidence="1" key="1">
    <citation type="submission" date="2012-01" db="EMBL/GenBank/DDBJ databases">
        <authorList>
            <person name="Summers A.O."/>
            <person name="Wireman J."/>
        </authorList>
    </citation>
    <scope>NUCLEOTIDE SEQUENCE</scope>
    <source>
        <strain evidence="1">AC2-58</strain>
        <plasmid evidence="1">pAC258-29</plasmid>
    </source>
</reference>
<accession>I3W088</accession>
<keyword evidence="1" id="KW-0614">Plasmid</keyword>
<organism evidence="1">
    <name type="scientific">Acetobacter pasteurianus</name>
    <name type="common">Acetobacter turbidans</name>
    <dbReference type="NCBI Taxonomy" id="438"/>
    <lineage>
        <taxon>Bacteria</taxon>
        <taxon>Pseudomonadati</taxon>
        <taxon>Pseudomonadota</taxon>
        <taxon>Alphaproteobacteria</taxon>
        <taxon>Acetobacterales</taxon>
        <taxon>Acetobacteraceae</taxon>
        <taxon>Acetobacter</taxon>
    </lineage>
</organism>
<sequence>MADVETLERLRSPPALPEQPLEPLSLFSEEIHHSPKRAALWTPEQAYRRNLRAKAWRRIRRQVETLPDAERADVLTIWRGRAARRLYAGTPDGLALFLQKVL</sequence>
<evidence type="ECO:0000313" key="1">
    <source>
        <dbReference type="EMBL" id="AFK89015.1"/>
    </source>
</evidence>
<protein>
    <submittedName>
        <fullName evidence="1">Uncharacterized protein</fullName>
    </submittedName>
</protein>
<dbReference type="AlphaFoldDB" id="I3W088"/>
<geneLocation type="plasmid" evidence="1">
    <name>pAC258-29</name>
</geneLocation>
<name>I3W088_ACEPA</name>
<proteinExistence type="predicted"/>
<dbReference type="EMBL" id="JQ418523">
    <property type="protein sequence ID" value="AFK89015.1"/>
    <property type="molecule type" value="Genomic_DNA"/>
</dbReference>